<evidence type="ECO:0000313" key="2">
    <source>
        <dbReference type="Proteomes" id="UP001364695"/>
    </source>
</evidence>
<reference evidence="1" key="1">
    <citation type="submission" date="2023-10" db="EMBL/GenBank/DDBJ databases">
        <title>Amphibacter perezi, gen. nov., sp. nov. a novel taxa of the family Comamonadaceae, class Betaproteobacteria isolated from the skin microbiota of Pelophylax perezi from different populations.</title>
        <authorList>
            <person name="Costa S."/>
            <person name="Proenca D.N."/>
            <person name="Lopes I."/>
            <person name="Morais P.V."/>
        </authorList>
    </citation>
    <scope>NUCLEOTIDE SEQUENCE</scope>
    <source>
        <strain evidence="1">SL12-8</strain>
    </source>
</reference>
<keyword evidence="1" id="KW-0645">Protease</keyword>
<organism evidence="1 2">
    <name type="scientific">Amphibiibacter pelophylacis</name>
    <dbReference type="NCBI Taxonomy" id="1799477"/>
    <lineage>
        <taxon>Bacteria</taxon>
        <taxon>Pseudomonadati</taxon>
        <taxon>Pseudomonadota</taxon>
        <taxon>Betaproteobacteria</taxon>
        <taxon>Burkholderiales</taxon>
        <taxon>Sphaerotilaceae</taxon>
        <taxon>Amphibiibacter</taxon>
    </lineage>
</organism>
<keyword evidence="2" id="KW-1185">Reference proteome</keyword>
<name>A0ACC6P076_9BURK</name>
<dbReference type="EMBL" id="JAWDIE010000004">
    <property type="protein sequence ID" value="MEJ7137597.1"/>
    <property type="molecule type" value="Genomic_DNA"/>
</dbReference>
<sequence length="572" mass="59926">MSLSSRRRSLTSPWLALPVLGAGVALGLWLVPAVPQASTRLLAALPQALKSPAAPESDQIDYPSWQLASADAASLPMPAEVSAAATPAPQRLPPAQSSRLPDAVQSAFTQAGIVPGAVSVVVQAAGDAAAAPLLAVAPDTPRNPASATKLFTTFAALDTLGPAWRWQTPVWLQGRVQGDTFKGDLVVQGQGDPQLVVERLWLALWPLWQQGVRRIEGDIVLDNQAFRLPQTDPAAFDGEGDRSYNVQPDALLLNYKAVTLAFTPRPLEGVAQVEALPPLAGLAVPPTVPLADGPCGDWQSRVGRQLTASGVAFSGRYPAACGVRQWSLALDPAHFNARALQGLWTAMGGTLTGQVRSGAAPLAPPTWSLDSPPLAEVVRNVNKYSNNVMAQQIFLTMALQQRRAPAPAEPASDPEEAASAASAAALPPALSPLPSVTLDDARASLSGWMQDRLGLAPGSFVIDSGSGLSRHTQLSAVQFTRLLQTAWGSAVMPEFVSSLPLVGVDGTLRKSHATPGSGHLKTGTLRDVKAVAGYVRGRNGRMYTLVALVNGAGAEKAARAFDVLIDWVATQN</sequence>
<proteinExistence type="predicted"/>
<keyword evidence="1" id="KW-0121">Carboxypeptidase</keyword>
<accession>A0ACC6P076</accession>
<dbReference type="EC" id="3.4.16.4" evidence="1"/>
<keyword evidence="1" id="KW-0378">Hydrolase</keyword>
<gene>
    <name evidence="1" type="ORF">RV045_04015</name>
</gene>
<protein>
    <submittedName>
        <fullName evidence="1">D-alanyl-D-alanine carboxypeptidase</fullName>
        <ecNumber evidence="1">3.4.16.4</ecNumber>
    </submittedName>
</protein>
<dbReference type="Proteomes" id="UP001364695">
    <property type="component" value="Unassembled WGS sequence"/>
</dbReference>
<evidence type="ECO:0000313" key="1">
    <source>
        <dbReference type="EMBL" id="MEJ7137597.1"/>
    </source>
</evidence>
<comment type="caution">
    <text evidence="1">The sequence shown here is derived from an EMBL/GenBank/DDBJ whole genome shotgun (WGS) entry which is preliminary data.</text>
</comment>